<dbReference type="GO" id="GO:0046872">
    <property type="term" value="F:metal ion binding"/>
    <property type="evidence" value="ECO:0007669"/>
    <property type="project" value="UniProtKB-KW"/>
</dbReference>
<dbReference type="STRING" id="28122.SAMN02745108_01748"/>
<gene>
    <name evidence="5" type="ORF">SAMN02745108_01748</name>
</gene>
<organism evidence="5 6">
    <name type="scientific">Fibrobacter intestinalis</name>
    <dbReference type="NCBI Taxonomy" id="28122"/>
    <lineage>
        <taxon>Bacteria</taxon>
        <taxon>Pseudomonadati</taxon>
        <taxon>Fibrobacterota</taxon>
        <taxon>Fibrobacteria</taxon>
        <taxon>Fibrobacterales</taxon>
        <taxon>Fibrobacteraceae</taxon>
        <taxon>Fibrobacter</taxon>
    </lineage>
</organism>
<dbReference type="EMBL" id="FUWU01000029">
    <property type="protein sequence ID" value="SJZ84340.1"/>
    <property type="molecule type" value="Genomic_DNA"/>
</dbReference>
<dbReference type="RefSeq" id="WP_233134216.1">
    <property type="nucleotide sequence ID" value="NZ_FUWU01000029.1"/>
</dbReference>
<dbReference type="NCBIfam" id="NF005914">
    <property type="entry name" value="PRK07907.1"/>
    <property type="match status" value="1"/>
</dbReference>
<dbReference type="GO" id="GO:0006508">
    <property type="term" value="P:proteolysis"/>
    <property type="evidence" value="ECO:0007669"/>
    <property type="project" value="UniProtKB-KW"/>
</dbReference>
<evidence type="ECO:0000256" key="2">
    <source>
        <dbReference type="ARBA" id="ARBA00022723"/>
    </source>
</evidence>
<name>A0A1T4NY84_9BACT</name>
<proteinExistence type="predicted"/>
<sequence length="473" mass="51319">MAYSGDNAKGLSQTIMNETLPSRIHEMFPRYVKALESLIQIPSISFENFDQNEVWRSAQAVKALFEEHGFQNAQLLSPSTGRPSVFAEIKTKESNPTILLYAHHDVQPTMREALWESAPFAPEIRNGRLYGRGAADDKAGIVLHLAAATQALAVCGDSMPNIKVLIEGEEECGSSGFGDLLSKNRELLRCDAVIIADLSNFAEGTPSITTTLRGMSAVSVIVRAMKTPLHSGSWSGPIPDPVQALCKMIASLTDSDGNILIEHFSDALIPPTGEEEKSYDALHYSEAQFRKEASLLAGTRILGGRDSILKTLWRKPSIVVTAFEAGSRTQAGNVLQDSAYARIGIRLAPGMSAEPCTRLLMEHLKKNCPSGLKVSFAPEDGADPFTTDISHPYFAKIKEAMTIAYGNEAKFIGCGASIPGAQLFRNTFGDIPILMTGLEDPKSNAHSENESLSLQDFEHGILAEALFFEGLCQ</sequence>
<evidence type="ECO:0000256" key="1">
    <source>
        <dbReference type="ARBA" id="ARBA00022670"/>
    </source>
</evidence>
<keyword evidence="3" id="KW-0378">Hydrolase</keyword>
<dbReference type="PANTHER" id="PTHR43270:SF12">
    <property type="entry name" value="SUCCINYL-DIAMINOPIMELATE DESUCCINYLASE"/>
    <property type="match status" value="1"/>
</dbReference>
<evidence type="ECO:0000313" key="6">
    <source>
        <dbReference type="Proteomes" id="UP000190449"/>
    </source>
</evidence>
<dbReference type="InterPro" id="IPR002933">
    <property type="entry name" value="Peptidase_M20"/>
</dbReference>
<accession>A0A1T4NY84</accession>
<dbReference type="InterPro" id="IPR011650">
    <property type="entry name" value="Peptidase_M20_dimer"/>
</dbReference>
<reference evidence="5 6" key="1">
    <citation type="submission" date="2017-02" db="EMBL/GenBank/DDBJ databases">
        <authorList>
            <person name="Peterson S.W."/>
        </authorList>
    </citation>
    <scope>NUCLEOTIDE SEQUENCE [LARGE SCALE GENOMIC DNA]</scope>
    <source>
        <strain evidence="5 6">ATCC 43854</strain>
    </source>
</reference>
<keyword evidence="1" id="KW-0645">Protease</keyword>
<dbReference type="Gene3D" id="3.40.630.10">
    <property type="entry name" value="Zn peptidases"/>
    <property type="match status" value="1"/>
</dbReference>
<protein>
    <submittedName>
        <fullName evidence="5">Acetylornithine deacetylase/Succinyl-diaminopimelate desuccinylase</fullName>
    </submittedName>
</protein>
<dbReference type="Proteomes" id="UP000190449">
    <property type="component" value="Unassembled WGS sequence"/>
</dbReference>
<dbReference type="InterPro" id="IPR051458">
    <property type="entry name" value="Cyt/Met_Dipeptidase"/>
</dbReference>
<feature type="domain" description="Peptidase M20 dimerisation" evidence="4">
    <location>
        <begin position="219"/>
        <end position="370"/>
    </location>
</feature>
<dbReference type="GO" id="GO:0008233">
    <property type="term" value="F:peptidase activity"/>
    <property type="evidence" value="ECO:0007669"/>
    <property type="project" value="UniProtKB-KW"/>
</dbReference>
<dbReference type="SUPFAM" id="SSF53187">
    <property type="entry name" value="Zn-dependent exopeptidases"/>
    <property type="match status" value="1"/>
</dbReference>
<evidence type="ECO:0000313" key="5">
    <source>
        <dbReference type="EMBL" id="SJZ84340.1"/>
    </source>
</evidence>
<evidence type="ECO:0000256" key="3">
    <source>
        <dbReference type="ARBA" id="ARBA00022801"/>
    </source>
</evidence>
<dbReference type="Gene3D" id="3.30.70.360">
    <property type="match status" value="1"/>
</dbReference>
<keyword evidence="2" id="KW-0479">Metal-binding</keyword>
<evidence type="ECO:0000259" key="4">
    <source>
        <dbReference type="Pfam" id="PF07687"/>
    </source>
</evidence>
<dbReference type="AlphaFoldDB" id="A0A1T4NY84"/>
<dbReference type="PANTHER" id="PTHR43270">
    <property type="entry name" value="BETA-ALA-HIS DIPEPTIDASE"/>
    <property type="match status" value="1"/>
</dbReference>
<dbReference type="Pfam" id="PF01546">
    <property type="entry name" value="Peptidase_M20"/>
    <property type="match status" value="1"/>
</dbReference>
<dbReference type="Pfam" id="PF07687">
    <property type="entry name" value="M20_dimer"/>
    <property type="match status" value="1"/>
</dbReference>